<dbReference type="GO" id="GO:0000156">
    <property type="term" value="F:phosphorelay response regulator activity"/>
    <property type="evidence" value="ECO:0007669"/>
    <property type="project" value="InterPro"/>
</dbReference>
<protein>
    <recommendedName>
        <fullName evidence="2">protein-glutamate methylesterase</fullName>
        <ecNumber evidence="2">3.1.1.61</ecNumber>
    </recommendedName>
</protein>
<dbReference type="PANTHER" id="PTHR42872">
    <property type="entry name" value="PROTEIN-GLUTAMATE METHYLESTERASE/PROTEIN-GLUTAMINE GLUTAMINASE"/>
    <property type="match status" value="1"/>
</dbReference>
<comment type="catalytic activity">
    <reaction evidence="3">
        <text>[protein]-L-glutamate 5-O-methyl ester + H2O = L-glutamyl-[protein] + methanol + H(+)</text>
        <dbReference type="Rhea" id="RHEA:23236"/>
        <dbReference type="Rhea" id="RHEA-COMP:10208"/>
        <dbReference type="Rhea" id="RHEA-COMP:10311"/>
        <dbReference type="ChEBI" id="CHEBI:15377"/>
        <dbReference type="ChEBI" id="CHEBI:15378"/>
        <dbReference type="ChEBI" id="CHEBI:17790"/>
        <dbReference type="ChEBI" id="CHEBI:29973"/>
        <dbReference type="ChEBI" id="CHEBI:82795"/>
        <dbReference type="EC" id="3.1.1.61"/>
    </reaction>
</comment>
<dbReference type="GO" id="GO:0008984">
    <property type="term" value="F:protein-glutamate methylesterase activity"/>
    <property type="evidence" value="ECO:0007669"/>
    <property type="project" value="UniProtKB-EC"/>
</dbReference>
<evidence type="ECO:0000256" key="1">
    <source>
        <dbReference type="ARBA" id="ARBA00022801"/>
    </source>
</evidence>
<evidence type="ECO:0000256" key="2">
    <source>
        <dbReference type="ARBA" id="ARBA00039140"/>
    </source>
</evidence>
<evidence type="ECO:0000256" key="3">
    <source>
        <dbReference type="ARBA" id="ARBA00048267"/>
    </source>
</evidence>
<dbReference type="Pfam" id="PF01339">
    <property type="entry name" value="CheB_methylest"/>
    <property type="match status" value="1"/>
</dbReference>
<dbReference type="PROSITE" id="PS50122">
    <property type="entry name" value="CHEB"/>
    <property type="match status" value="1"/>
</dbReference>
<dbReference type="Proteomes" id="UP000238071">
    <property type="component" value="Unassembled WGS sequence"/>
</dbReference>
<dbReference type="SUPFAM" id="SSF52738">
    <property type="entry name" value="Methylesterase CheB, C-terminal domain"/>
    <property type="match status" value="1"/>
</dbReference>
<dbReference type="InterPro" id="IPR035909">
    <property type="entry name" value="CheB_C"/>
</dbReference>
<comment type="caution">
    <text evidence="4">Lacks conserved residue(s) required for the propagation of feature annotation.</text>
</comment>
<dbReference type="Gene3D" id="3.40.50.180">
    <property type="entry name" value="Methylesterase CheB, C-terminal domain"/>
    <property type="match status" value="1"/>
</dbReference>
<comment type="caution">
    <text evidence="6">The sequence shown here is derived from an EMBL/GenBank/DDBJ whole genome shotgun (WGS) entry which is preliminary data.</text>
</comment>
<gene>
    <name evidence="6" type="ORF">B0F88_11063</name>
</gene>
<dbReference type="InterPro" id="IPR000673">
    <property type="entry name" value="Sig_transdc_resp-reg_Me-estase"/>
</dbReference>
<keyword evidence="7" id="KW-1185">Reference proteome</keyword>
<evidence type="ECO:0000256" key="4">
    <source>
        <dbReference type="PROSITE-ProRule" id="PRU00050"/>
    </source>
</evidence>
<feature type="domain" description="CheB-type methylesterase" evidence="5">
    <location>
        <begin position="1"/>
        <end position="60"/>
    </location>
</feature>
<dbReference type="AlphaFoldDB" id="A0A2S6GVQ1"/>
<dbReference type="EMBL" id="PTIY01000010">
    <property type="protein sequence ID" value="PPK69277.1"/>
    <property type="molecule type" value="Genomic_DNA"/>
</dbReference>
<evidence type="ECO:0000259" key="5">
    <source>
        <dbReference type="PROSITE" id="PS50122"/>
    </source>
</evidence>
<name>A0A2S6GVQ1_9GAMM</name>
<evidence type="ECO:0000313" key="7">
    <source>
        <dbReference type="Proteomes" id="UP000238071"/>
    </source>
</evidence>
<keyword evidence="1" id="KW-0378">Hydrolase</keyword>
<sequence>MTGAHDMKEMHDAGALTITQDETSCVVYGMPKEAFKFGGVDSILPLSAIPQLITQAPTRGCLKRPELELT</sequence>
<accession>A0A2S6GVQ1</accession>
<dbReference type="PANTHER" id="PTHR42872:SF6">
    <property type="entry name" value="PROTEIN-GLUTAMATE METHYLESTERASE_PROTEIN-GLUTAMINE GLUTAMINASE"/>
    <property type="match status" value="1"/>
</dbReference>
<organism evidence="6 7">
    <name type="scientific">Methylobacter tundripaludum</name>
    <dbReference type="NCBI Taxonomy" id="173365"/>
    <lineage>
        <taxon>Bacteria</taxon>
        <taxon>Pseudomonadati</taxon>
        <taxon>Pseudomonadota</taxon>
        <taxon>Gammaproteobacteria</taxon>
        <taxon>Methylococcales</taxon>
        <taxon>Methylococcaceae</taxon>
        <taxon>Methylobacter</taxon>
    </lineage>
</organism>
<dbReference type="GO" id="GO:0006935">
    <property type="term" value="P:chemotaxis"/>
    <property type="evidence" value="ECO:0007669"/>
    <property type="project" value="InterPro"/>
</dbReference>
<dbReference type="EC" id="3.1.1.61" evidence="2"/>
<evidence type="ECO:0000313" key="6">
    <source>
        <dbReference type="EMBL" id="PPK69277.1"/>
    </source>
</evidence>
<dbReference type="GO" id="GO:0005737">
    <property type="term" value="C:cytoplasm"/>
    <property type="evidence" value="ECO:0007669"/>
    <property type="project" value="InterPro"/>
</dbReference>
<proteinExistence type="predicted"/>
<reference evidence="6 7" key="1">
    <citation type="submission" date="2018-02" db="EMBL/GenBank/DDBJ databases">
        <title>Subsurface microbial communities from deep shales in Ohio and West Virginia, USA.</title>
        <authorList>
            <person name="Wrighton K."/>
        </authorList>
    </citation>
    <scope>NUCLEOTIDE SEQUENCE [LARGE SCALE GENOMIC DNA]</scope>
    <source>
        <strain evidence="6 7">OWC-G53F</strain>
    </source>
</reference>